<evidence type="ECO:0000313" key="12">
    <source>
        <dbReference type="EMBL" id="AZN35265.1"/>
    </source>
</evidence>
<dbReference type="PRINTS" id="PR00100">
    <property type="entry name" value="AOTCASE"/>
</dbReference>
<evidence type="ECO:0000256" key="2">
    <source>
        <dbReference type="ARBA" id="ARBA00008896"/>
    </source>
</evidence>
<dbReference type="GO" id="GO:0005829">
    <property type="term" value="C:cytosol"/>
    <property type="evidence" value="ECO:0007669"/>
    <property type="project" value="TreeGrafter"/>
</dbReference>
<dbReference type="AlphaFoldDB" id="A0A3S8ZP48"/>
<dbReference type="PANTHER" id="PTHR45753:SF6">
    <property type="entry name" value="ASPARTATE CARBAMOYLTRANSFERASE"/>
    <property type="match status" value="1"/>
</dbReference>
<dbReference type="RefSeq" id="WP_125971239.1">
    <property type="nucleotide sequence ID" value="NZ_CP034433.1"/>
</dbReference>
<dbReference type="Proteomes" id="UP000282438">
    <property type="component" value="Chromosome"/>
</dbReference>
<evidence type="ECO:0000256" key="3">
    <source>
        <dbReference type="ARBA" id="ARBA00013008"/>
    </source>
</evidence>
<evidence type="ECO:0000313" key="13">
    <source>
        <dbReference type="Proteomes" id="UP000282438"/>
    </source>
</evidence>
<dbReference type="EMBL" id="CP034433">
    <property type="protein sequence ID" value="AZN35265.1"/>
    <property type="molecule type" value="Genomic_DNA"/>
</dbReference>
<keyword evidence="5" id="KW-0665">Pyrimidine biosynthesis</keyword>
<dbReference type="SUPFAM" id="SSF53671">
    <property type="entry name" value="Aspartate/ornithine carbamoyltransferase"/>
    <property type="match status" value="1"/>
</dbReference>
<dbReference type="InterPro" id="IPR036901">
    <property type="entry name" value="Asp/Orn_carbamoylTrfase_sf"/>
</dbReference>
<name>A0A3S8ZP48_9NEIS</name>
<dbReference type="GO" id="GO:0006207">
    <property type="term" value="P:'de novo' pyrimidine nucleobase biosynthetic process"/>
    <property type="evidence" value="ECO:0007669"/>
    <property type="project" value="InterPro"/>
</dbReference>
<dbReference type="NCBIfam" id="TIGR00670">
    <property type="entry name" value="asp_carb_tr"/>
    <property type="match status" value="1"/>
</dbReference>
<comment type="catalytic activity">
    <reaction evidence="7">
        <text>carbamoyl phosphate + L-aspartate = N-carbamoyl-L-aspartate + phosphate + H(+)</text>
        <dbReference type="Rhea" id="RHEA:20013"/>
        <dbReference type="ChEBI" id="CHEBI:15378"/>
        <dbReference type="ChEBI" id="CHEBI:29991"/>
        <dbReference type="ChEBI" id="CHEBI:32814"/>
        <dbReference type="ChEBI" id="CHEBI:43474"/>
        <dbReference type="ChEBI" id="CHEBI:58228"/>
        <dbReference type="EC" id="2.1.3.2"/>
    </reaction>
</comment>
<feature type="domain" description="Aspartate/ornithine carbamoyltransferase carbamoyl-P binding" evidence="11">
    <location>
        <begin position="81"/>
        <end position="221"/>
    </location>
</feature>
<accession>A0A3S8ZP48</accession>
<evidence type="ECO:0000256" key="1">
    <source>
        <dbReference type="ARBA" id="ARBA00004852"/>
    </source>
</evidence>
<evidence type="ECO:0000256" key="6">
    <source>
        <dbReference type="ARBA" id="ARBA00043884"/>
    </source>
</evidence>
<evidence type="ECO:0000256" key="7">
    <source>
        <dbReference type="ARBA" id="ARBA00048859"/>
    </source>
</evidence>
<dbReference type="Pfam" id="PF02729">
    <property type="entry name" value="OTCace_N"/>
    <property type="match status" value="1"/>
</dbReference>
<comment type="pathway">
    <text evidence="1">Pyrimidine metabolism; UMP biosynthesis via de novo pathway; (S)-dihydroorotate from bicarbonate: step 2/3.</text>
</comment>
<protein>
    <recommendedName>
        <fullName evidence="3 8">Aspartate carbamoyltransferase</fullName>
        <ecNumber evidence="3 8">2.1.3.2</ecNumber>
    </recommendedName>
</protein>
<dbReference type="InterPro" id="IPR002082">
    <property type="entry name" value="Asp_carbamoyltransf"/>
</dbReference>
<evidence type="ECO:0000256" key="5">
    <source>
        <dbReference type="ARBA" id="ARBA00022975"/>
    </source>
</evidence>
<evidence type="ECO:0000256" key="9">
    <source>
        <dbReference type="RuleBase" id="RU003634"/>
    </source>
</evidence>
<evidence type="ECO:0000256" key="4">
    <source>
        <dbReference type="ARBA" id="ARBA00022679"/>
    </source>
</evidence>
<dbReference type="PANTHER" id="PTHR45753">
    <property type="entry name" value="ORNITHINE CARBAMOYLTRANSFERASE, MITOCHONDRIAL"/>
    <property type="match status" value="1"/>
</dbReference>
<reference evidence="12 13" key="1">
    <citation type="submission" date="2018-12" db="EMBL/GenBank/DDBJ databases">
        <title>Complete genome sequence of Iodobacter sp. H11R3.</title>
        <authorList>
            <person name="Bae J.-W."/>
        </authorList>
    </citation>
    <scope>NUCLEOTIDE SEQUENCE [LARGE SCALE GENOMIC DNA]</scope>
    <source>
        <strain evidence="12 13">H11R3</strain>
    </source>
</reference>
<keyword evidence="13" id="KW-1185">Reference proteome</keyword>
<dbReference type="Gene3D" id="3.40.50.1370">
    <property type="entry name" value="Aspartate/ornithine carbamoyltransferase"/>
    <property type="match status" value="2"/>
</dbReference>
<dbReference type="NCBIfam" id="NF002032">
    <property type="entry name" value="PRK00856.1"/>
    <property type="match status" value="1"/>
</dbReference>
<dbReference type="InterPro" id="IPR006132">
    <property type="entry name" value="Asp/Orn_carbamoyltranf_P-bd"/>
</dbReference>
<gene>
    <name evidence="12" type="ORF">EJO50_01425</name>
</gene>
<dbReference type="GO" id="GO:0044205">
    <property type="term" value="P:'de novo' UMP biosynthetic process"/>
    <property type="evidence" value="ECO:0007669"/>
    <property type="project" value="UniProtKB-UniPathway"/>
</dbReference>
<dbReference type="UniPathway" id="UPA00070">
    <property type="reaction ID" value="UER00116"/>
</dbReference>
<dbReference type="GO" id="GO:0004070">
    <property type="term" value="F:aspartate carbamoyltransferase activity"/>
    <property type="evidence" value="ECO:0007669"/>
    <property type="project" value="UniProtKB-UniRule"/>
</dbReference>
<dbReference type="GO" id="GO:0006520">
    <property type="term" value="P:amino acid metabolic process"/>
    <property type="evidence" value="ECO:0007669"/>
    <property type="project" value="InterPro"/>
</dbReference>
<keyword evidence="4 9" id="KW-0808">Transferase</keyword>
<sequence length="429" mass="47429">MQSAQQTTLRDAMRLLNLTRDALTERLGVSRRALDSWLLPDNSNEHRSMPTIVERFLTEILSKDTKIAPTHHINSTHWAPHLLSVEQFSRESVEELFRITDIMQPVARRQKTCRVLEGAVLANLFFEASTRTRISFGAAFCRLGGSVCDTTGFTFSSMAKGESIYDTSRVVSGYADAIVVRHPEQGAVAEFAQASNIPIINGGDGPGEHPTQALLDLYTMEREFSRLNKLIDGSHIALVGDLKHGRAAHSLAKLLGLYQGLKITLLAPAGLEMPTSILDAASRNGNVIECTDNLASGLAGADVIYATRVQKERMQGEVMEGYGENFQINLRAVDTFCKPDVIVMHPLPRDSRPGANDLSTDLNQDPRLAIFRQTDNGVPVRMAIFAKLLGVDQQIQHSLRDISWVHPQKLAPNDASFDELESHSLRHKD</sequence>
<evidence type="ECO:0000259" key="10">
    <source>
        <dbReference type="Pfam" id="PF00185"/>
    </source>
</evidence>
<evidence type="ECO:0000256" key="8">
    <source>
        <dbReference type="NCBIfam" id="TIGR00670"/>
    </source>
</evidence>
<dbReference type="OrthoDB" id="9774690at2"/>
<dbReference type="PRINTS" id="PR00101">
    <property type="entry name" value="ATCASE"/>
</dbReference>
<dbReference type="KEGG" id="iod:EJO50_01425"/>
<dbReference type="Pfam" id="PF00185">
    <property type="entry name" value="OTCace"/>
    <property type="match status" value="1"/>
</dbReference>
<dbReference type="InterPro" id="IPR006131">
    <property type="entry name" value="Asp_carbamoyltransf_Asp/Orn-bd"/>
</dbReference>
<dbReference type="PROSITE" id="PS00097">
    <property type="entry name" value="CARBAMOYLTRANSFERASE"/>
    <property type="match status" value="1"/>
</dbReference>
<dbReference type="InterPro" id="IPR006130">
    <property type="entry name" value="Asp/Orn_carbamoylTrfase"/>
</dbReference>
<organism evidence="12 13">
    <name type="scientific">Iodobacter ciconiae</name>
    <dbReference type="NCBI Taxonomy" id="2496266"/>
    <lineage>
        <taxon>Bacteria</taxon>
        <taxon>Pseudomonadati</taxon>
        <taxon>Pseudomonadota</taxon>
        <taxon>Betaproteobacteria</taxon>
        <taxon>Neisseriales</taxon>
        <taxon>Chitinibacteraceae</taxon>
        <taxon>Iodobacter</taxon>
    </lineage>
</organism>
<dbReference type="NCBIfam" id="NF008853">
    <property type="entry name" value="PRK11891.1"/>
    <property type="match status" value="1"/>
</dbReference>
<evidence type="ECO:0000259" key="11">
    <source>
        <dbReference type="Pfam" id="PF02729"/>
    </source>
</evidence>
<dbReference type="GO" id="GO:0016597">
    <property type="term" value="F:amino acid binding"/>
    <property type="evidence" value="ECO:0007669"/>
    <property type="project" value="InterPro"/>
</dbReference>
<dbReference type="EC" id="2.1.3.2" evidence="3 8"/>
<feature type="domain" description="Aspartate/ornithine carbamoyltransferase Asp/Orn-binding" evidence="10">
    <location>
        <begin position="233"/>
        <end position="386"/>
    </location>
</feature>
<proteinExistence type="inferred from homology"/>
<comment type="function">
    <text evidence="6">Catalyzes the condensation of carbamoyl phosphate and aspartate to form carbamoyl aspartate and inorganic phosphate, the committed step in the de novo pyrimidine nucleotide biosynthesis pathway.</text>
</comment>
<comment type="similarity">
    <text evidence="2">Belongs to the aspartate/ornithine carbamoyltransferase superfamily. ATCase family.</text>
</comment>